<protein>
    <recommendedName>
        <fullName evidence="4">Secreted protein</fullName>
    </recommendedName>
</protein>
<accession>A0A9P7Z997</accession>
<dbReference type="EMBL" id="MU253767">
    <property type="protein sequence ID" value="KAG9247611.1"/>
    <property type="molecule type" value="Genomic_DNA"/>
</dbReference>
<evidence type="ECO:0000313" key="2">
    <source>
        <dbReference type="EMBL" id="KAG9247611.1"/>
    </source>
</evidence>
<dbReference type="AlphaFoldDB" id="A0A9P7Z997"/>
<proteinExistence type="predicted"/>
<keyword evidence="3" id="KW-1185">Reference proteome</keyword>
<feature type="chain" id="PRO_5040146901" description="Secreted protein" evidence="1">
    <location>
        <begin position="20"/>
        <end position="128"/>
    </location>
</feature>
<organism evidence="2 3">
    <name type="scientific">Calycina marina</name>
    <dbReference type="NCBI Taxonomy" id="1763456"/>
    <lineage>
        <taxon>Eukaryota</taxon>
        <taxon>Fungi</taxon>
        <taxon>Dikarya</taxon>
        <taxon>Ascomycota</taxon>
        <taxon>Pezizomycotina</taxon>
        <taxon>Leotiomycetes</taxon>
        <taxon>Helotiales</taxon>
        <taxon>Pezizellaceae</taxon>
        <taxon>Calycina</taxon>
    </lineage>
</organism>
<comment type="caution">
    <text evidence="2">The sequence shown here is derived from an EMBL/GenBank/DDBJ whole genome shotgun (WGS) entry which is preliminary data.</text>
</comment>
<keyword evidence="1" id="KW-0732">Signal</keyword>
<reference evidence="2" key="1">
    <citation type="journal article" date="2021" name="IMA Fungus">
        <title>Genomic characterization of three marine fungi, including Emericellopsis atlantica sp. nov. with signatures of a generalist lifestyle and marine biomass degradation.</title>
        <authorList>
            <person name="Hagestad O.C."/>
            <person name="Hou L."/>
            <person name="Andersen J.H."/>
            <person name="Hansen E.H."/>
            <person name="Altermark B."/>
            <person name="Li C."/>
            <person name="Kuhnert E."/>
            <person name="Cox R.J."/>
            <person name="Crous P.W."/>
            <person name="Spatafora J.W."/>
            <person name="Lail K."/>
            <person name="Amirebrahimi M."/>
            <person name="Lipzen A."/>
            <person name="Pangilinan J."/>
            <person name="Andreopoulos W."/>
            <person name="Hayes R.D."/>
            <person name="Ng V."/>
            <person name="Grigoriev I.V."/>
            <person name="Jackson S.A."/>
            <person name="Sutton T.D.S."/>
            <person name="Dobson A.D.W."/>
            <person name="Rama T."/>
        </authorList>
    </citation>
    <scope>NUCLEOTIDE SEQUENCE</scope>
    <source>
        <strain evidence="2">TRa3180A</strain>
    </source>
</reference>
<feature type="signal peptide" evidence="1">
    <location>
        <begin position="1"/>
        <end position="19"/>
    </location>
</feature>
<evidence type="ECO:0008006" key="4">
    <source>
        <dbReference type="Google" id="ProtNLM"/>
    </source>
</evidence>
<gene>
    <name evidence="2" type="ORF">BJ878DRAFT_156621</name>
</gene>
<evidence type="ECO:0000313" key="3">
    <source>
        <dbReference type="Proteomes" id="UP000887226"/>
    </source>
</evidence>
<dbReference type="Proteomes" id="UP000887226">
    <property type="component" value="Unassembled WGS sequence"/>
</dbReference>
<sequence length="128" mass="13803">MVALFILAIVLRSLMSVSANTLLNHKALQACPLANIVLPESGGISCLPIIGHMQAPTLKEPHRRIPKYSSLTAGPIVAQWVTQLPLFSVRLHPVAVGSNKSIADEDLALASIEAWCWRKALKACRCLG</sequence>
<name>A0A9P7Z997_9HELO</name>
<evidence type="ECO:0000256" key="1">
    <source>
        <dbReference type="SAM" id="SignalP"/>
    </source>
</evidence>